<comment type="caution">
    <text evidence="1">The sequence shown here is derived from an EMBL/GenBank/DDBJ whole genome shotgun (WGS) entry which is preliminary data.</text>
</comment>
<organism evidence="1 2">
    <name type="scientific">Penicillium chrysogenum</name>
    <name type="common">Penicillium notatum</name>
    <dbReference type="NCBI Taxonomy" id="5076"/>
    <lineage>
        <taxon>Eukaryota</taxon>
        <taxon>Fungi</taxon>
        <taxon>Dikarya</taxon>
        <taxon>Ascomycota</taxon>
        <taxon>Pezizomycotina</taxon>
        <taxon>Eurotiomycetes</taxon>
        <taxon>Eurotiomycetidae</taxon>
        <taxon>Eurotiales</taxon>
        <taxon>Aspergillaceae</taxon>
        <taxon>Penicillium</taxon>
        <taxon>Penicillium chrysogenum species complex</taxon>
    </lineage>
</organism>
<evidence type="ECO:0000313" key="1">
    <source>
        <dbReference type="EMBL" id="KAJ5256313.1"/>
    </source>
</evidence>
<dbReference type="InterPro" id="IPR022190">
    <property type="entry name" value="DUF3716"/>
</dbReference>
<name>A0ABQ8W6P1_PENCH</name>
<evidence type="ECO:0000313" key="2">
    <source>
        <dbReference type="Proteomes" id="UP001220256"/>
    </source>
</evidence>
<proteinExistence type="predicted"/>
<reference evidence="1 2" key="1">
    <citation type="journal article" date="2023" name="IMA Fungus">
        <title>Comparative genomic study of the Penicillium genus elucidates a diverse pangenome and 15 lateral gene transfer events.</title>
        <authorList>
            <person name="Petersen C."/>
            <person name="Sorensen T."/>
            <person name="Nielsen M.R."/>
            <person name="Sondergaard T.E."/>
            <person name="Sorensen J.L."/>
            <person name="Fitzpatrick D.A."/>
            <person name="Frisvad J.C."/>
            <person name="Nielsen K.L."/>
        </authorList>
    </citation>
    <scope>NUCLEOTIDE SEQUENCE [LARGE SCALE GENOMIC DNA]</scope>
    <source>
        <strain evidence="1 2">IBT 3361</strain>
    </source>
</reference>
<sequence>MGTLWAKARNARFLKTPLLRLLATMTELREPLLRPTHARASHWTPLRMHEMIGNEAANVESAMIQVVGRAQDAECDSCLRDHGPWAQCVVLDGPVGLVCGCANCHWDSNDSRYTSFGAGSPDGTPATYRQFPPAGPNQPRFAQSSVARLQHQAITQSSATSPQDIQPEIERTTDLADQCQAGVDWLIARKPQSRDIMRRAMANVRDNKVIHQTLINTTEAVAESVNDSRASSDQALQDNIALTVGAVATNGRNVKAIAISTQEMQAEILMLYSRLEEAQLQLANLNARQTRPL</sequence>
<dbReference type="Pfam" id="PF12511">
    <property type="entry name" value="DUF3716"/>
    <property type="match status" value="1"/>
</dbReference>
<gene>
    <name evidence="1" type="ORF">N7505_011464</name>
</gene>
<accession>A0ABQ8W6P1</accession>
<protein>
    <submittedName>
        <fullName evidence="1">Uncharacterized protein</fullName>
    </submittedName>
</protein>
<dbReference type="Proteomes" id="UP001220256">
    <property type="component" value="Unassembled WGS sequence"/>
</dbReference>
<keyword evidence="2" id="KW-1185">Reference proteome</keyword>
<dbReference type="EMBL" id="JAPVEB010000010">
    <property type="protein sequence ID" value="KAJ5256313.1"/>
    <property type="molecule type" value="Genomic_DNA"/>
</dbReference>